<keyword evidence="2" id="KW-1185">Reference proteome</keyword>
<dbReference type="EMBL" id="LVXG01000018">
    <property type="protein sequence ID" value="OQP48057.1"/>
    <property type="molecule type" value="Genomic_DNA"/>
</dbReference>
<comment type="caution">
    <text evidence="1">The sequence shown here is derived from an EMBL/GenBank/DDBJ whole genome shotgun (WGS) entry which is preliminary data.</text>
</comment>
<protein>
    <submittedName>
        <fullName evidence="1">Uncharacterized protein</fullName>
    </submittedName>
</protein>
<proteinExistence type="predicted"/>
<dbReference type="STRING" id="354355.SAMN05660816_02389"/>
<dbReference type="Proteomes" id="UP000192610">
    <property type="component" value="Unassembled WGS sequence"/>
</dbReference>
<name>A0A1V9EPK6_9BACT</name>
<organism evidence="1 2">
    <name type="scientific">Niastella yeongjuensis</name>
    <dbReference type="NCBI Taxonomy" id="354355"/>
    <lineage>
        <taxon>Bacteria</taxon>
        <taxon>Pseudomonadati</taxon>
        <taxon>Bacteroidota</taxon>
        <taxon>Chitinophagia</taxon>
        <taxon>Chitinophagales</taxon>
        <taxon>Chitinophagaceae</taxon>
        <taxon>Niastella</taxon>
    </lineage>
</organism>
<dbReference type="OrthoDB" id="645138at2"/>
<evidence type="ECO:0000313" key="1">
    <source>
        <dbReference type="EMBL" id="OQP48057.1"/>
    </source>
</evidence>
<gene>
    <name evidence="1" type="ORF">A4H97_29945</name>
</gene>
<dbReference type="RefSeq" id="WP_081200595.1">
    <property type="nucleotide sequence ID" value="NZ_FOCZ01000004.1"/>
</dbReference>
<accession>A0A1V9EPK6</accession>
<reference evidence="2" key="1">
    <citation type="submission" date="2016-04" db="EMBL/GenBank/DDBJ databases">
        <authorList>
            <person name="Chen L."/>
            <person name="Zhuang W."/>
            <person name="Wang G."/>
        </authorList>
    </citation>
    <scope>NUCLEOTIDE SEQUENCE [LARGE SCALE GENOMIC DNA]</scope>
    <source>
        <strain evidence="2">17621</strain>
    </source>
</reference>
<dbReference type="AlphaFoldDB" id="A0A1V9EPK6"/>
<evidence type="ECO:0000313" key="2">
    <source>
        <dbReference type="Proteomes" id="UP000192610"/>
    </source>
</evidence>
<sequence length="222" mass="24927">MKKKTPLNRKRVLADPAFELTRQNNAEFSRACTANRLLRQAFKLGMRNKADRYVSGRLTKTMFKILQSDLVNGRGERRVPQGVLTTLKGFNFNRDTNLQNVLKAPYSIIFDNQLMRATISFPSIIPQAMIDTASGANAFMLTALAASVDLEKEAFPVEPVQTDILDLALQHHKDLQLQIPVIDYQPDKTVIVALGIEFFLDDRGSITPVDKKHNALAVVKVF</sequence>